<dbReference type="PANTHER" id="PTHR43309:SF5">
    <property type="entry name" value="5-OXOPROLINASE SUBUNIT C"/>
    <property type="match status" value="1"/>
</dbReference>
<keyword evidence="1" id="KW-0547">Nucleotide-binding</keyword>
<sequence>MTVKVLNQGLLTSVQDLGRYGSQQYGVIVSGAMDKYSLRVANLLVGNKENEGALEITLLGTTLQFERDRLIAITGGDLLATIDGKKAVTWRPLLVRKGSVLQFKSPLKGCRAYIAFAGGIAIPEVMGSKSTYLRAGIGGFKGRALKKEDVLEFDEMNEFNTSLFQQLDQRNDDFTWTVKYDALINLEQTQTIRVIKGPEFDRFDEKSKKTLFSEPYVLTTQADRMGYRMEGPPLSLAKEFELLSEGVTYGTIQVPPDGNPIILMADRQTTGGYPKIGQIISADLPSMGQLQPNAKIHFKEISHEEAVMELLMKEQIINEIKIGIQFKGSYL</sequence>
<organism evidence="5 6">
    <name type="scientific">Peribacillus huizhouensis</name>
    <dbReference type="NCBI Taxonomy" id="1501239"/>
    <lineage>
        <taxon>Bacteria</taxon>
        <taxon>Bacillati</taxon>
        <taxon>Bacillota</taxon>
        <taxon>Bacilli</taxon>
        <taxon>Bacillales</taxon>
        <taxon>Bacillaceae</taxon>
        <taxon>Peribacillus</taxon>
    </lineage>
</organism>
<dbReference type="SMART" id="SM00797">
    <property type="entry name" value="AHS2"/>
    <property type="match status" value="1"/>
</dbReference>
<dbReference type="InterPro" id="IPR052708">
    <property type="entry name" value="PxpC"/>
</dbReference>
<dbReference type="NCBIfam" id="TIGR00724">
    <property type="entry name" value="urea_amlyse_rel"/>
    <property type="match status" value="1"/>
</dbReference>
<dbReference type="InterPro" id="IPR029000">
    <property type="entry name" value="Cyclophilin-like_dom_sf"/>
</dbReference>
<dbReference type="Pfam" id="PF02626">
    <property type="entry name" value="CT_A_B"/>
    <property type="match status" value="1"/>
</dbReference>
<dbReference type="EMBL" id="JACJHX010000003">
    <property type="protein sequence ID" value="MBA9025902.1"/>
    <property type="molecule type" value="Genomic_DNA"/>
</dbReference>
<gene>
    <name evidence="5" type="ORF">HNP81_001187</name>
</gene>
<feature type="domain" description="Carboxyltransferase" evidence="4">
    <location>
        <begin position="24"/>
        <end position="316"/>
    </location>
</feature>
<dbReference type="PANTHER" id="PTHR43309">
    <property type="entry name" value="5-OXOPROLINASE SUBUNIT C"/>
    <property type="match status" value="1"/>
</dbReference>
<evidence type="ECO:0000256" key="1">
    <source>
        <dbReference type="ARBA" id="ARBA00022741"/>
    </source>
</evidence>
<evidence type="ECO:0000256" key="2">
    <source>
        <dbReference type="ARBA" id="ARBA00022801"/>
    </source>
</evidence>
<proteinExistence type="predicted"/>
<dbReference type="RefSeq" id="WP_182501896.1">
    <property type="nucleotide sequence ID" value="NZ_JACJHX010000003.1"/>
</dbReference>
<dbReference type="Proteomes" id="UP000626697">
    <property type="component" value="Unassembled WGS sequence"/>
</dbReference>
<dbReference type="Gene3D" id="2.40.100.10">
    <property type="entry name" value="Cyclophilin-like"/>
    <property type="match status" value="1"/>
</dbReference>
<keyword evidence="3" id="KW-0067">ATP-binding</keyword>
<evidence type="ECO:0000259" key="4">
    <source>
        <dbReference type="SMART" id="SM00797"/>
    </source>
</evidence>
<keyword evidence="2" id="KW-0378">Hydrolase</keyword>
<dbReference type="InterPro" id="IPR003778">
    <property type="entry name" value="CT_A_B"/>
</dbReference>
<dbReference type="SUPFAM" id="SSF50891">
    <property type="entry name" value="Cyclophilin-like"/>
    <property type="match status" value="1"/>
</dbReference>
<accession>A0ABR6CNF1</accession>
<comment type="caution">
    <text evidence="5">The sequence shown here is derived from an EMBL/GenBank/DDBJ whole genome shotgun (WGS) entry which is preliminary data.</text>
</comment>
<protein>
    <submittedName>
        <fullName evidence="5">Antagonist of KipI</fullName>
    </submittedName>
</protein>
<evidence type="ECO:0000256" key="3">
    <source>
        <dbReference type="ARBA" id="ARBA00022840"/>
    </source>
</evidence>
<evidence type="ECO:0000313" key="5">
    <source>
        <dbReference type="EMBL" id="MBA9025902.1"/>
    </source>
</evidence>
<keyword evidence="6" id="KW-1185">Reference proteome</keyword>
<name>A0ABR6CNF1_9BACI</name>
<reference evidence="5 6" key="1">
    <citation type="submission" date="2020-08" db="EMBL/GenBank/DDBJ databases">
        <title>Genomic Encyclopedia of Type Strains, Phase IV (KMG-IV): sequencing the most valuable type-strain genomes for metagenomic binning, comparative biology and taxonomic classification.</title>
        <authorList>
            <person name="Goeker M."/>
        </authorList>
    </citation>
    <scope>NUCLEOTIDE SEQUENCE [LARGE SCALE GENOMIC DNA]</scope>
    <source>
        <strain evidence="5 6">DSM 105481</strain>
    </source>
</reference>
<evidence type="ECO:0000313" key="6">
    <source>
        <dbReference type="Proteomes" id="UP000626697"/>
    </source>
</evidence>